<dbReference type="Pfam" id="PF00550">
    <property type="entry name" value="PP-binding"/>
    <property type="match status" value="1"/>
</dbReference>
<dbReference type="InterPro" id="IPR009081">
    <property type="entry name" value="PP-bd_ACP"/>
</dbReference>
<sequence>MVDITLEDLVEIMRKCAGEDENLIANDAVATTDFDELGYDSLALMAASAEVEKSYGVAVDEGELAEIRNLASFVELVNKKLALRAPAS</sequence>
<name>A0ABV6MKQ7_9PSEU</name>
<evidence type="ECO:0000313" key="5">
    <source>
        <dbReference type="Proteomes" id="UP001589810"/>
    </source>
</evidence>
<protein>
    <submittedName>
        <fullName evidence="4">Acyl carrier protein</fullName>
    </submittedName>
</protein>
<evidence type="ECO:0000259" key="3">
    <source>
        <dbReference type="PROSITE" id="PS50075"/>
    </source>
</evidence>
<evidence type="ECO:0000256" key="2">
    <source>
        <dbReference type="ARBA" id="ARBA00022553"/>
    </source>
</evidence>
<dbReference type="SUPFAM" id="SSF47336">
    <property type="entry name" value="ACP-like"/>
    <property type="match status" value="1"/>
</dbReference>
<dbReference type="Gene3D" id="1.10.1200.10">
    <property type="entry name" value="ACP-like"/>
    <property type="match status" value="1"/>
</dbReference>
<reference evidence="4 5" key="1">
    <citation type="submission" date="2024-09" db="EMBL/GenBank/DDBJ databases">
        <authorList>
            <person name="Sun Q."/>
            <person name="Mori K."/>
        </authorList>
    </citation>
    <scope>NUCLEOTIDE SEQUENCE [LARGE SCALE GENOMIC DNA]</scope>
    <source>
        <strain evidence="4 5">TBRC 1432</strain>
    </source>
</reference>
<dbReference type="EMBL" id="JBHLUD010000001">
    <property type="protein sequence ID" value="MFC0540707.1"/>
    <property type="molecule type" value="Genomic_DNA"/>
</dbReference>
<comment type="caution">
    <text evidence="4">The sequence shown here is derived from an EMBL/GenBank/DDBJ whole genome shotgun (WGS) entry which is preliminary data.</text>
</comment>
<dbReference type="Proteomes" id="UP001589810">
    <property type="component" value="Unassembled WGS sequence"/>
</dbReference>
<dbReference type="PROSITE" id="PS00012">
    <property type="entry name" value="PHOSPHOPANTETHEINE"/>
    <property type="match status" value="1"/>
</dbReference>
<evidence type="ECO:0000256" key="1">
    <source>
        <dbReference type="ARBA" id="ARBA00022450"/>
    </source>
</evidence>
<accession>A0ABV6MKQ7</accession>
<dbReference type="RefSeq" id="WP_273939530.1">
    <property type="nucleotide sequence ID" value="NZ_CP097263.1"/>
</dbReference>
<dbReference type="PROSITE" id="PS50075">
    <property type="entry name" value="CARRIER"/>
    <property type="match status" value="1"/>
</dbReference>
<keyword evidence="1" id="KW-0596">Phosphopantetheine</keyword>
<gene>
    <name evidence="4" type="ORF">ACFFH7_04415</name>
</gene>
<feature type="domain" description="Carrier" evidence="3">
    <location>
        <begin position="3"/>
        <end position="81"/>
    </location>
</feature>
<dbReference type="InterPro" id="IPR006162">
    <property type="entry name" value="Ppantetheine_attach_site"/>
</dbReference>
<proteinExistence type="predicted"/>
<keyword evidence="2" id="KW-0597">Phosphoprotein</keyword>
<keyword evidence="5" id="KW-1185">Reference proteome</keyword>
<organism evidence="4 5">
    <name type="scientific">Kutzneria chonburiensis</name>
    <dbReference type="NCBI Taxonomy" id="1483604"/>
    <lineage>
        <taxon>Bacteria</taxon>
        <taxon>Bacillati</taxon>
        <taxon>Actinomycetota</taxon>
        <taxon>Actinomycetes</taxon>
        <taxon>Pseudonocardiales</taxon>
        <taxon>Pseudonocardiaceae</taxon>
        <taxon>Kutzneria</taxon>
    </lineage>
</organism>
<dbReference type="InterPro" id="IPR036736">
    <property type="entry name" value="ACP-like_sf"/>
</dbReference>
<evidence type="ECO:0000313" key="4">
    <source>
        <dbReference type="EMBL" id="MFC0540707.1"/>
    </source>
</evidence>